<dbReference type="EMBL" id="CP097511">
    <property type="protein sequence ID" value="URE44310.1"/>
    <property type="molecule type" value="Genomic_DNA"/>
</dbReference>
<sequence>MAPDLPISRPRCTLGRPGSTTMRRRPRRSAV</sequence>
<evidence type="ECO:0000313" key="2">
    <source>
        <dbReference type="EMBL" id="URE44310.1"/>
    </source>
</evidence>
<evidence type="ECO:0000256" key="1">
    <source>
        <dbReference type="SAM" id="MobiDB-lite"/>
    </source>
</evidence>
<feature type="region of interest" description="Disordered" evidence="1">
    <location>
        <begin position="1"/>
        <end position="31"/>
    </location>
</feature>
<keyword evidence="3" id="KW-1185">Reference proteome</keyword>
<protein>
    <submittedName>
        <fullName evidence="2">Zinc finger, C3HC4 type (RING finger)</fullName>
    </submittedName>
</protein>
<reference evidence="2" key="1">
    <citation type="submission" date="2022-05" db="EMBL/GenBank/DDBJ databases">
        <title>The Musa troglodytarum L. genome provides insights into the mechanism of non-climacteric behaviour and enrichment of carotenoids.</title>
        <authorList>
            <person name="Wang J."/>
        </authorList>
    </citation>
    <scope>NUCLEOTIDE SEQUENCE</scope>
    <source>
        <tissue evidence="2">Leaf</tissue>
    </source>
</reference>
<name>A0A9E7I264_9LILI</name>
<proteinExistence type="predicted"/>
<evidence type="ECO:0000313" key="3">
    <source>
        <dbReference type="Proteomes" id="UP001055439"/>
    </source>
</evidence>
<dbReference type="OrthoDB" id="785686at2759"/>
<organism evidence="2 3">
    <name type="scientific">Musa troglodytarum</name>
    <name type="common">fe'i banana</name>
    <dbReference type="NCBI Taxonomy" id="320322"/>
    <lineage>
        <taxon>Eukaryota</taxon>
        <taxon>Viridiplantae</taxon>
        <taxon>Streptophyta</taxon>
        <taxon>Embryophyta</taxon>
        <taxon>Tracheophyta</taxon>
        <taxon>Spermatophyta</taxon>
        <taxon>Magnoliopsida</taxon>
        <taxon>Liliopsida</taxon>
        <taxon>Zingiberales</taxon>
        <taxon>Musaceae</taxon>
        <taxon>Musa</taxon>
    </lineage>
</organism>
<gene>
    <name evidence="2" type="ORF">MUK42_33553</name>
</gene>
<dbReference type="Proteomes" id="UP001055439">
    <property type="component" value="Chromosome 9"/>
</dbReference>
<feature type="compositionally biased region" description="Basic residues" evidence="1">
    <location>
        <begin position="22"/>
        <end position="31"/>
    </location>
</feature>
<accession>A0A9E7I264</accession>
<dbReference type="AlphaFoldDB" id="A0A9E7I264"/>